<keyword evidence="2" id="KW-0812">Transmembrane</keyword>
<dbReference type="Pfam" id="PF00226">
    <property type="entry name" value="DnaJ"/>
    <property type="match status" value="1"/>
</dbReference>
<reference evidence="4 5" key="1">
    <citation type="submission" date="2020-11" db="EMBL/GenBank/DDBJ databases">
        <title>Hymenobacter sp.</title>
        <authorList>
            <person name="Kim M.K."/>
        </authorList>
    </citation>
    <scope>NUCLEOTIDE SEQUENCE [LARGE SCALE GENOMIC DNA]</scope>
    <source>
        <strain evidence="4 5">BT594</strain>
    </source>
</reference>
<name>A0ABS0L745_9BACT</name>
<comment type="caution">
    <text evidence="4">The sequence shown here is derived from an EMBL/GenBank/DDBJ whole genome shotgun (WGS) entry which is preliminary data.</text>
</comment>
<feature type="region of interest" description="Disordered" evidence="1">
    <location>
        <begin position="69"/>
        <end position="95"/>
    </location>
</feature>
<proteinExistence type="predicted"/>
<evidence type="ECO:0000256" key="1">
    <source>
        <dbReference type="SAM" id="MobiDB-lite"/>
    </source>
</evidence>
<dbReference type="PANTHER" id="PTHR44825">
    <property type="match status" value="1"/>
</dbReference>
<dbReference type="InterPro" id="IPR052763">
    <property type="entry name" value="DnaJ_C4"/>
</dbReference>
<dbReference type="CDD" id="cd06257">
    <property type="entry name" value="DnaJ"/>
    <property type="match status" value="1"/>
</dbReference>
<accession>A0ABS0L745</accession>
<protein>
    <submittedName>
        <fullName evidence="4">J domain-containing protein</fullName>
    </submittedName>
</protein>
<dbReference type="InterPro" id="IPR001623">
    <property type="entry name" value="DnaJ_domain"/>
</dbReference>
<feature type="transmembrane region" description="Helical" evidence="2">
    <location>
        <begin position="121"/>
        <end position="139"/>
    </location>
</feature>
<evidence type="ECO:0000313" key="4">
    <source>
        <dbReference type="EMBL" id="MBG8555182.1"/>
    </source>
</evidence>
<dbReference type="EMBL" id="JADWYK010000011">
    <property type="protein sequence ID" value="MBG8555182.1"/>
    <property type="molecule type" value="Genomic_DNA"/>
</dbReference>
<feature type="domain" description="J" evidence="3">
    <location>
        <begin position="3"/>
        <end position="67"/>
    </location>
</feature>
<feature type="transmembrane region" description="Helical" evidence="2">
    <location>
        <begin position="241"/>
        <end position="259"/>
    </location>
</feature>
<gene>
    <name evidence="4" type="ORF">I5L79_16645</name>
</gene>
<evidence type="ECO:0000259" key="3">
    <source>
        <dbReference type="PROSITE" id="PS50076"/>
    </source>
</evidence>
<dbReference type="Proteomes" id="UP000601099">
    <property type="component" value="Unassembled WGS sequence"/>
</dbReference>
<evidence type="ECO:0000256" key="2">
    <source>
        <dbReference type="SAM" id="Phobius"/>
    </source>
</evidence>
<dbReference type="PROSITE" id="PS50076">
    <property type="entry name" value="DNAJ_2"/>
    <property type="match status" value="1"/>
</dbReference>
<sequence length="262" mass="29120">MTTHYTVLEVGEQASATEIRRAYLRLVQLTHPDRTPDPAAHQRYLAVNEAYETLSDPIRRQRYDLALQRARQPTAAAAPPPASPDPRAQRAPPPVAFGRRTRIRVRQAFDYGAYAGRARRWCQILLLLPVLILADYFLLRRDVQAAFLSLDDRTAQESVEPDSHLVGTSHGHFITPTDIPLTTAYLQLRISPLCRFVFAARLPDGTPLPVRNGPSVLVFFSGLLVLLAAAGWAVHSPMARVNLAIIASMVALLVVLMLLKHL</sequence>
<keyword evidence="2" id="KW-0472">Membrane</keyword>
<dbReference type="SMART" id="SM00271">
    <property type="entry name" value="DnaJ"/>
    <property type="match status" value="1"/>
</dbReference>
<evidence type="ECO:0000313" key="5">
    <source>
        <dbReference type="Proteomes" id="UP000601099"/>
    </source>
</evidence>
<dbReference type="SUPFAM" id="SSF46565">
    <property type="entry name" value="Chaperone J-domain"/>
    <property type="match status" value="1"/>
</dbReference>
<dbReference type="Gene3D" id="1.10.287.110">
    <property type="entry name" value="DnaJ domain"/>
    <property type="match status" value="1"/>
</dbReference>
<organism evidence="4 5">
    <name type="scientific">Hymenobacter guriensis</name>
    <dbReference type="NCBI Taxonomy" id="2793065"/>
    <lineage>
        <taxon>Bacteria</taxon>
        <taxon>Pseudomonadati</taxon>
        <taxon>Bacteroidota</taxon>
        <taxon>Cytophagia</taxon>
        <taxon>Cytophagales</taxon>
        <taxon>Hymenobacteraceae</taxon>
        <taxon>Hymenobacter</taxon>
    </lineage>
</organism>
<dbReference type="RefSeq" id="WP_196956205.1">
    <property type="nucleotide sequence ID" value="NZ_JADWYK010000011.1"/>
</dbReference>
<dbReference type="PRINTS" id="PR00625">
    <property type="entry name" value="JDOMAIN"/>
</dbReference>
<dbReference type="PANTHER" id="PTHR44825:SF1">
    <property type="entry name" value="DNAJ HOMOLOG SUBFAMILY C MEMBER 4"/>
    <property type="match status" value="1"/>
</dbReference>
<feature type="transmembrane region" description="Helical" evidence="2">
    <location>
        <begin position="216"/>
        <end position="234"/>
    </location>
</feature>
<keyword evidence="2" id="KW-1133">Transmembrane helix</keyword>
<keyword evidence="5" id="KW-1185">Reference proteome</keyword>
<dbReference type="InterPro" id="IPR036869">
    <property type="entry name" value="J_dom_sf"/>
</dbReference>